<comment type="caution">
    <text evidence="1">The sequence shown here is derived from an EMBL/GenBank/DDBJ whole genome shotgun (WGS) entry which is preliminary data.</text>
</comment>
<evidence type="ECO:0000313" key="2">
    <source>
        <dbReference type="Proteomes" id="UP000218677"/>
    </source>
</evidence>
<dbReference type="Proteomes" id="UP000218677">
    <property type="component" value="Unassembled WGS sequence"/>
</dbReference>
<dbReference type="AlphaFoldDB" id="A0A2A4HSH3"/>
<dbReference type="EMBL" id="NWUX01000001">
    <property type="protein sequence ID" value="PCF97359.1"/>
    <property type="molecule type" value="Genomic_DNA"/>
</dbReference>
<evidence type="ECO:0000313" key="1">
    <source>
        <dbReference type="EMBL" id="PCF97359.1"/>
    </source>
</evidence>
<accession>A0A2A4HSH3</accession>
<gene>
    <name evidence="1" type="ORF">CPA45_01045</name>
</gene>
<organism evidence="1 2">
    <name type="scientific">Vreelandella nigrificans</name>
    <dbReference type="NCBI Taxonomy" id="2042704"/>
    <lineage>
        <taxon>Bacteria</taxon>
        <taxon>Pseudomonadati</taxon>
        <taxon>Pseudomonadota</taxon>
        <taxon>Gammaproteobacteria</taxon>
        <taxon>Oceanospirillales</taxon>
        <taxon>Halomonadaceae</taxon>
        <taxon>Vreelandella</taxon>
    </lineage>
</organism>
<reference evidence="2" key="1">
    <citation type="submission" date="2017-09" db="EMBL/GenBank/DDBJ databases">
        <authorList>
            <person name="Cho G.-S."/>
            <person name="Oguntoyinbo F.A."/>
            <person name="Cnockaert M."/>
            <person name="Kabisch J."/>
            <person name="Neve H."/>
            <person name="Bockelmann W."/>
            <person name="Wenning M."/>
            <person name="Franz C.M."/>
            <person name="Vandamme P."/>
        </authorList>
    </citation>
    <scope>NUCLEOTIDE SEQUENCE [LARGE SCALE GENOMIC DNA]</scope>
    <source>
        <strain evidence="2">MBT G8648</strain>
    </source>
</reference>
<keyword evidence="2" id="KW-1185">Reference proteome</keyword>
<proteinExistence type="predicted"/>
<sequence length="67" mass="7387">MEVVYSSSSKEEKVYTTVTLHEDVDMHGGNVEVGCWVPNSDSRAECAENTKSEAIRLLKLALAELES</sequence>
<protein>
    <submittedName>
        <fullName evidence="1">Uncharacterized protein</fullName>
    </submittedName>
</protein>
<name>A0A2A4HSH3_9GAMM</name>